<feature type="coiled-coil region" evidence="1">
    <location>
        <begin position="99"/>
        <end position="133"/>
    </location>
</feature>
<organism evidence="3 4">
    <name type="scientific">Diplogelasinospora grovesii</name>
    <dbReference type="NCBI Taxonomy" id="303347"/>
    <lineage>
        <taxon>Eukaryota</taxon>
        <taxon>Fungi</taxon>
        <taxon>Dikarya</taxon>
        <taxon>Ascomycota</taxon>
        <taxon>Pezizomycotina</taxon>
        <taxon>Sordariomycetes</taxon>
        <taxon>Sordariomycetidae</taxon>
        <taxon>Sordariales</taxon>
        <taxon>Diplogelasinosporaceae</taxon>
        <taxon>Diplogelasinospora</taxon>
    </lineage>
</organism>
<feature type="compositionally biased region" description="Polar residues" evidence="2">
    <location>
        <begin position="21"/>
        <end position="34"/>
    </location>
</feature>
<comment type="caution">
    <text evidence="3">The sequence shown here is derived from an EMBL/GenBank/DDBJ whole genome shotgun (WGS) entry which is preliminary data.</text>
</comment>
<protein>
    <submittedName>
        <fullName evidence="3">Uncharacterized protein</fullName>
    </submittedName>
</protein>
<feature type="region of interest" description="Disordered" evidence="2">
    <location>
        <begin position="1"/>
        <end position="75"/>
    </location>
</feature>
<evidence type="ECO:0000256" key="1">
    <source>
        <dbReference type="SAM" id="Coils"/>
    </source>
</evidence>
<keyword evidence="1" id="KW-0175">Coiled coil</keyword>
<evidence type="ECO:0000256" key="2">
    <source>
        <dbReference type="SAM" id="MobiDB-lite"/>
    </source>
</evidence>
<sequence>MFNSQQPIFGGTFRPPPRPRNAQNPLSRGVNTGNTGMGLNFPRPRATDTDTRPSLVPTSNSPSGGVESDGNPTLEARLDSILRTLENVDAKLNNTNGVIKELYSRVAGLNALLQALVENMNSWTSEIEGLVRQQQAQPQGEEQNTDWFLPQ</sequence>
<gene>
    <name evidence="3" type="ORF">QBC46DRAFT_359607</name>
</gene>
<dbReference type="AlphaFoldDB" id="A0AAN6MV38"/>
<accession>A0AAN6MV38</accession>
<reference evidence="4" key="1">
    <citation type="journal article" date="2023" name="Mol. Phylogenet. Evol.">
        <title>Genome-scale phylogeny and comparative genomics of the fungal order Sordariales.</title>
        <authorList>
            <person name="Hensen N."/>
            <person name="Bonometti L."/>
            <person name="Westerberg I."/>
            <person name="Brannstrom I.O."/>
            <person name="Guillou S."/>
            <person name="Cros-Aarteil S."/>
            <person name="Calhoun S."/>
            <person name="Haridas S."/>
            <person name="Kuo A."/>
            <person name="Mondo S."/>
            <person name="Pangilinan J."/>
            <person name="Riley R."/>
            <person name="LaButti K."/>
            <person name="Andreopoulos B."/>
            <person name="Lipzen A."/>
            <person name="Chen C."/>
            <person name="Yan M."/>
            <person name="Daum C."/>
            <person name="Ng V."/>
            <person name="Clum A."/>
            <person name="Steindorff A."/>
            <person name="Ohm R.A."/>
            <person name="Martin F."/>
            <person name="Silar P."/>
            <person name="Natvig D.O."/>
            <person name="Lalanne C."/>
            <person name="Gautier V."/>
            <person name="Ament-Velasquez S.L."/>
            <person name="Kruys A."/>
            <person name="Hutchinson M.I."/>
            <person name="Powell A.J."/>
            <person name="Barry K."/>
            <person name="Miller A.N."/>
            <person name="Grigoriev I.V."/>
            <person name="Debuchy R."/>
            <person name="Gladieux P."/>
            <person name="Hiltunen Thoren M."/>
            <person name="Johannesson H."/>
        </authorList>
    </citation>
    <scope>NUCLEOTIDE SEQUENCE [LARGE SCALE GENOMIC DNA]</scope>
    <source>
        <strain evidence="4">CBS 340.73</strain>
    </source>
</reference>
<evidence type="ECO:0000313" key="3">
    <source>
        <dbReference type="EMBL" id="KAK3933509.1"/>
    </source>
</evidence>
<dbReference type="EMBL" id="MU854163">
    <property type="protein sequence ID" value="KAK3933509.1"/>
    <property type="molecule type" value="Genomic_DNA"/>
</dbReference>
<evidence type="ECO:0000313" key="4">
    <source>
        <dbReference type="Proteomes" id="UP001303473"/>
    </source>
</evidence>
<dbReference type="Proteomes" id="UP001303473">
    <property type="component" value="Unassembled WGS sequence"/>
</dbReference>
<proteinExistence type="predicted"/>
<keyword evidence="4" id="KW-1185">Reference proteome</keyword>
<name>A0AAN6MV38_9PEZI</name>